<protein>
    <recommendedName>
        <fullName evidence="4">SMODS and SLOG-associating 2TM effector domain-containing protein</fullName>
    </recommendedName>
</protein>
<feature type="transmembrane region" description="Helical" evidence="1">
    <location>
        <begin position="18"/>
        <end position="35"/>
    </location>
</feature>
<gene>
    <name evidence="2" type="ORF">FH603_5566</name>
</gene>
<sequence length="255" mass="29774">MKSDYDRVTEIGTYKTRILYLSTAITFLLTLNNKYEFSKSYKGSDDYIELAIGFNSILVVLYILLEIRENYIFSKAERNRTLQYVDNSFETNFAGKRVDNYFTQDKLNPGFYKLSVNCFENTYHSFNIAKQMQFAVYSKAVIVLLVFMFSATVGDKGIVRYLTEAVLPLSLIQNAVKLSIFVTRLDSLKETFTTFFTSMKNVNFENREPEALKNVITYETTLAWASMPLDSDIFFKMQEQLAQEWEELKKEFQIK</sequence>
<keyword evidence="1" id="KW-0472">Membrane</keyword>
<reference evidence="2 3" key="1">
    <citation type="submission" date="2019-06" db="EMBL/GenBank/DDBJ databases">
        <title>Spirosoma utsteinense sp. nov. isolated from Antarctic ice-free soils.</title>
        <authorList>
            <person name="Tahon G."/>
        </authorList>
    </citation>
    <scope>NUCLEOTIDE SEQUENCE [LARGE SCALE GENOMIC DNA]</scope>
    <source>
        <strain evidence="2 3">LMG 31447</strain>
    </source>
</reference>
<keyword evidence="1" id="KW-1133">Transmembrane helix</keyword>
<evidence type="ECO:0000313" key="3">
    <source>
        <dbReference type="Proteomes" id="UP000700732"/>
    </source>
</evidence>
<evidence type="ECO:0000313" key="2">
    <source>
        <dbReference type="EMBL" id="MBC3795034.1"/>
    </source>
</evidence>
<keyword evidence="3" id="KW-1185">Reference proteome</keyword>
<evidence type="ECO:0008006" key="4">
    <source>
        <dbReference type="Google" id="ProtNLM"/>
    </source>
</evidence>
<dbReference type="Proteomes" id="UP000700732">
    <property type="component" value="Unassembled WGS sequence"/>
</dbReference>
<name>A0ABR6WFI6_9BACT</name>
<evidence type="ECO:0000256" key="1">
    <source>
        <dbReference type="SAM" id="Phobius"/>
    </source>
</evidence>
<comment type="caution">
    <text evidence="2">The sequence shown here is derived from an EMBL/GenBank/DDBJ whole genome shotgun (WGS) entry which is preliminary data.</text>
</comment>
<organism evidence="2 3">
    <name type="scientific">Spirosoma utsteinense</name>
    <dbReference type="NCBI Taxonomy" id="2585773"/>
    <lineage>
        <taxon>Bacteria</taxon>
        <taxon>Pseudomonadati</taxon>
        <taxon>Bacteroidota</taxon>
        <taxon>Cytophagia</taxon>
        <taxon>Cytophagales</taxon>
        <taxon>Cytophagaceae</taxon>
        <taxon>Spirosoma</taxon>
    </lineage>
</organism>
<feature type="transmembrane region" description="Helical" evidence="1">
    <location>
        <begin position="134"/>
        <end position="153"/>
    </location>
</feature>
<feature type="transmembrane region" description="Helical" evidence="1">
    <location>
        <begin position="47"/>
        <end position="65"/>
    </location>
</feature>
<keyword evidence="1" id="KW-0812">Transmembrane</keyword>
<accession>A0ABR6WFI6</accession>
<dbReference type="RefSeq" id="WP_186742118.1">
    <property type="nucleotide sequence ID" value="NZ_VFIA01000074.1"/>
</dbReference>
<dbReference type="EMBL" id="VFIA01000074">
    <property type="protein sequence ID" value="MBC3795034.1"/>
    <property type="molecule type" value="Genomic_DNA"/>
</dbReference>
<proteinExistence type="predicted"/>